<dbReference type="Gene3D" id="3.80.10.10">
    <property type="entry name" value="Ribonuclease Inhibitor"/>
    <property type="match status" value="1"/>
</dbReference>
<dbReference type="PANTHER" id="PTHR23155">
    <property type="entry name" value="DISEASE RESISTANCE PROTEIN RP"/>
    <property type="match status" value="1"/>
</dbReference>
<dbReference type="GO" id="GO:0009626">
    <property type="term" value="P:plant-type hypersensitive response"/>
    <property type="evidence" value="ECO:0007669"/>
    <property type="project" value="UniProtKB-ARBA"/>
</dbReference>
<evidence type="ECO:0000313" key="5">
    <source>
        <dbReference type="EMBL" id="KAG0519731.1"/>
    </source>
</evidence>
<reference evidence="5" key="1">
    <citation type="journal article" date="2019" name="BMC Genomics">
        <title>A new reference genome for Sorghum bicolor reveals high levels of sequence similarity between sweet and grain genotypes: implications for the genetics of sugar metabolism.</title>
        <authorList>
            <person name="Cooper E.A."/>
            <person name="Brenton Z.W."/>
            <person name="Flinn B.S."/>
            <person name="Jenkins J."/>
            <person name="Shu S."/>
            <person name="Flowers D."/>
            <person name="Luo F."/>
            <person name="Wang Y."/>
            <person name="Xia P."/>
            <person name="Barry K."/>
            <person name="Daum C."/>
            <person name="Lipzen A."/>
            <person name="Yoshinaga Y."/>
            <person name="Schmutz J."/>
            <person name="Saski C."/>
            <person name="Vermerris W."/>
            <person name="Kresovich S."/>
        </authorList>
    </citation>
    <scope>NUCLEOTIDE SEQUENCE</scope>
</reference>
<keyword evidence="1" id="KW-0677">Repeat</keyword>
<organism evidence="5 6">
    <name type="scientific">Sorghum bicolor</name>
    <name type="common">Sorghum</name>
    <name type="synonym">Sorghum vulgare</name>
    <dbReference type="NCBI Taxonomy" id="4558"/>
    <lineage>
        <taxon>Eukaryota</taxon>
        <taxon>Viridiplantae</taxon>
        <taxon>Streptophyta</taxon>
        <taxon>Embryophyta</taxon>
        <taxon>Tracheophyta</taxon>
        <taxon>Spermatophyta</taxon>
        <taxon>Magnoliopsida</taxon>
        <taxon>Liliopsida</taxon>
        <taxon>Poales</taxon>
        <taxon>Poaceae</taxon>
        <taxon>PACMAD clade</taxon>
        <taxon>Panicoideae</taxon>
        <taxon>Andropogonodae</taxon>
        <taxon>Andropogoneae</taxon>
        <taxon>Sorghinae</taxon>
        <taxon>Sorghum</taxon>
    </lineage>
</organism>
<dbReference type="FunFam" id="1.10.10.10:FF:000322">
    <property type="entry name" value="Probable disease resistance protein At1g63360"/>
    <property type="match status" value="1"/>
</dbReference>
<evidence type="ECO:0008006" key="7">
    <source>
        <dbReference type="Google" id="ProtNLM"/>
    </source>
</evidence>
<dbReference type="InterPro" id="IPR044974">
    <property type="entry name" value="Disease_R_plants"/>
</dbReference>
<dbReference type="GO" id="GO:0002758">
    <property type="term" value="P:innate immune response-activating signaling pathway"/>
    <property type="evidence" value="ECO:0007669"/>
    <property type="project" value="UniProtKB-ARBA"/>
</dbReference>
<comment type="caution">
    <text evidence="5">The sequence shown here is derived from an EMBL/GenBank/DDBJ whole genome shotgun (WGS) entry which is preliminary data.</text>
</comment>
<dbReference type="Pfam" id="PF23598">
    <property type="entry name" value="LRR_14"/>
    <property type="match status" value="1"/>
</dbReference>
<dbReference type="InterPro" id="IPR058922">
    <property type="entry name" value="WHD_DRP"/>
</dbReference>
<evidence type="ECO:0000259" key="3">
    <source>
        <dbReference type="Pfam" id="PF23559"/>
    </source>
</evidence>
<dbReference type="PANTHER" id="PTHR23155:SF1228">
    <property type="entry name" value="NB-ARC DOMAIN CONTAINING PROTEIN, EXPRESSED"/>
    <property type="match status" value="1"/>
</dbReference>
<evidence type="ECO:0000256" key="2">
    <source>
        <dbReference type="ARBA" id="ARBA00022821"/>
    </source>
</evidence>
<feature type="domain" description="Disease resistance protein winged helix" evidence="3">
    <location>
        <begin position="25"/>
        <end position="97"/>
    </location>
</feature>
<proteinExistence type="predicted"/>
<dbReference type="AlphaFoldDB" id="A0A921U6M2"/>
<dbReference type="GO" id="GO:0042742">
    <property type="term" value="P:defense response to bacterium"/>
    <property type="evidence" value="ECO:0007669"/>
    <property type="project" value="UniProtKB-ARBA"/>
</dbReference>
<feature type="domain" description="Disease resistance R13L4/SHOC-2-like LRR" evidence="4">
    <location>
        <begin position="146"/>
        <end position="522"/>
    </location>
</feature>
<evidence type="ECO:0000256" key="1">
    <source>
        <dbReference type="ARBA" id="ARBA00022737"/>
    </source>
</evidence>
<keyword evidence="2" id="KW-0611">Plant defense</keyword>
<protein>
    <recommendedName>
        <fullName evidence="7">NB-ARC domain-containing protein</fullName>
    </recommendedName>
</protein>
<name>A0A921U6M2_SORBI</name>
<dbReference type="Proteomes" id="UP000807115">
    <property type="component" value="Chromosome 8"/>
</dbReference>
<reference evidence="5" key="2">
    <citation type="submission" date="2020-10" db="EMBL/GenBank/DDBJ databases">
        <authorList>
            <person name="Cooper E.A."/>
            <person name="Brenton Z.W."/>
            <person name="Flinn B.S."/>
            <person name="Jenkins J."/>
            <person name="Shu S."/>
            <person name="Flowers D."/>
            <person name="Luo F."/>
            <person name="Wang Y."/>
            <person name="Xia P."/>
            <person name="Barry K."/>
            <person name="Daum C."/>
            <person name="Lipzen A."/>
            <person name="Yoshinaga Y."/>
            <person name="Schmutz J."/>
            <person name="Saski C."/>
            <person name="Vermerris W."/>
            <person name="Kresovich S."/>
        </authorList>
    </citation>
    <scope>NUCLEOTIDE SEQUENCE</scope>
</reference>
<sequence>MRKVLSLSYYDMPSHLRTCFLYLSMFPEDYNIRKDRLIWLWIAEGFIQSGKQEKNLFKIGESYFNELINRSMIQPSNDNYSGMIKSFRVHDMLLDLIFYLSSEENLFTIHNNMVHSSTSKKVRRLSLQNGNTSHDKLEATLSKEHHVRSVIVFRSAVDYIPTILQNFSILRVLDLEECYLSDGYILKYLGNLLHLRYLSLRDTLIGHVPEEIGNLQFLQMLDVSTSHGSGIPSLPSSFVRLTQLVCLHVSERTIVPQGIVGRLTALEELSCLRINYNRKMLQELARLTELKVLDLEIIISNSSDLHLHQSHLDKSVVECLNKLQKIQSLGITIENRECNFDGWVVSAPQNLRRLELEAGCCFATLPAWLKVNPSLLLNLSFLKITVKRLQQEDLEILGRLPSLSILFLKVKHQNLGIHGRFVVCARSFPCLVYCDFSGFGEPKGVVFQQGAMPRLEDLVLHFLVQRTRENNNDSFDLGLENLLSLQVVKVWLQSVGASEQEVEEAKAAVRHAIKAHPNHPSLEFW</sequence>
<evidence type="ECO:0000313" key="6">
    <source>
        <dbReference type="Proteomes" id="UP000807115"/>
    </source>
</evidence>
<dbReference type="InterPro" id="IPR055414">
    <property type="entry name" value="LRR_R13L4/SHOC2-like"/>
</dbReference>
<dbReference type="SUPFAM" id="SSF52058">
    <property type="entry name" value="L domain-like"/>
    <property type="match status" value="1"/>
</dbReference>
<dbReference type="EMBL" id="CM027687">
    <property type="protein sequence ID" value="KAG0519731.1"/>
    <property type="molecule type" value="Genomic_DNA"/>
</dbReference>
<dbReference type="InterPro" id="IPR032675">
    <property type="entry name" value="LRR_dom_sf"/>
</dbReference>
<accession>A0A921U6M2</accession>
<dbReference type="InterPro" id="IPR036388">
    <property type="entry name" value="WH-like_DNA-bd_sf"/>
</dbReference>
<dbReference type="Pfam" id="PF23559">
    <property type="entry name" value="WHD_DRP"/>
    <property type="match status" value="1"/>
</dbReference>
<gene>
    <name evidence="5" type="ORF">BDA96_08G011600</name>
</gene>
<evidence type="ECO:0000259" key="4">
    <source>
        <dbReference type="Pfam" id="PF23598"/>
    </source>
</evidence>
<dbReference type="Gene3D" id="1.10.10.10">
    <property type="entry name" value="Winged helix-like DNA-binding domain superfamily/Winged helix DNA-binding domain"/>
    <property type="match status" value="1"/>
</dbReference>